<gene>
    <name evidence="2" type="ORF">D5F53_14465</name>
</gene>
<keyword evidence="3" id="KW-1185">Reference proteome</keyword>
<dbReference type="GO" id="GO:0003824">
    <property type="term" value="F:catalytic activity"/>
    <property type="evidence" value="ECO:0007669"/>
    <property type="project" value="InterPro"/>
</dbReference>
<reference evidence="2 3" key="1">
    <citation type="submission" date="2018-09" db="EMBL/GenBank/DDBJ databases">
        <title>Genome Sequence of Paenibacillus lautus Strain E7593-69, Azo Dye-Degrading Bacteria, Isolated from Commercial Tattoo Inks.</title>
        <authorList>
            <person name="Nho S.W."/>
            <person name="Kim S.-J."/>
            <person name="Kweon O."/>
            <person name="Cerniglia C.E."/>
        </authorList>
    </citation>
    <scope>NUCLEOTIDE SEQUENCE [LARGE SCALE GENOMIC DNA]</scope>
    <source>
        <strain evidence="2 3">E7593-69</strain>
    </source>
</reference>
<dbReference type="GO" id="GO:0016020">
    <property type="term" value="C:membrane"/>
    <property type="evidence" value="ECO:0007669"/>
    <property type="project" value="GOC"/>
</dbReference>
<dbReference type="InterPro" id="IPR051916">
    <property type="entry name" value="GPI-anchor_lipid_remodeler"/>
</dbReference>
<dbReference type="SUPFAM" id="SSF56219">
    <property type="entry name" value="DNase I-like"/>
    <property type="match status" value="1"/>
</dbReference>
<organism evidence="2 3">
    <name type="scientific">Paenibacillus lautus</name>
    <name type="common">Bacillus lautus</name>
    <dbReference type="NCBI Taxonomy" id="1401"/>
    <lineage>
        <taxon>Bacteria</taxon>
        <taxon>Bacillati</taxon>
        <taxon>Bacillota</taxon>
        <taxon>Bacilli</taxon>
        <taxon>Bacillales</taxon>
        <taxon>Paenibacillaceae</taxon>
        <taxon>Paenibacillus</taxon>
    </lineage>
</organism>
<dbReference type="EMBL" id="CP032412">
    <property type="protein sequence ID" value="AYB44412.1"/>
    <property type="molecule type" value="Genomic_DNA"/>
</dbReference>
<dbReference type="RefSeq" id="WP_119848312.1">
    <property type="nucleotide sequence ID" value="NZ_CP032412.1"/>
</dbReference>
<proteinExistence type="predicted"/>
<evidence type="ECO:0000313" key="2">
    <source>
        <dbReference type="EMBL" id="AYB44412.1"/>
    </source>
</evidence>
<protein>
    <recommendedName>
        <fullName evidence="1">Endonuclease/exonuclease/phosphatase domain-containing protein</fullName>
    </recommendedName>
</protein>
<dbReference type="AlphaFoldDB" id="A0A385TP97"/>
<evidence type="ECO:0000259" key="1">
    <source>
        <dbReference type="Pfam" id="PF03372"/>
    </source>
</evidence>
<dbReference type="InterPro" id="IPR005135">
    <property type="entry name" value="Endo/exonuclease/phosphatase"/>
</dbReference>
<dbReference type="PANTHER" id="PTHR14859">
    <property type="entry name" value="CALCOFLUOR WHITE HYPERSENSITIVE PROTEIN PRECURSOR"/>
    <property type="match status" value="1"/>
</dbReference>
<dbReference type="InterPro" id="IPR036691">
    <property type="entry name" value="Endo/exonu/phosph_ase_sf"/>
</dbReference>
<evidence type="ECO:0000313" key="3">
    <source>
        <dbReference type="Proteomes" id="UP000266552"/>
    </source>
</evidence>
<feature type="domain" description="Endonuclease/exonuclease/phosphatase" evidence="1">
    <location>
        <begin position="7"/>
        <end position="215"/>
    </location>
</feature>
<dbReference type="KEGG" id="plw:D5F53_14465"/>
<dbReference type="Pfam" id="PF03372">
    <property type="entry name" value="Exo_endo_phos"/>
    <property type="match status" value="1"/>
</dbReference>
<accession>A0A385TP97</accession>
<name>A0A385TP97_PAELA</name>
<sequence>MNDISLMTYSVRHGKGLDGKTKVQRIAEEIAKTNADVVALQGIDRYMPRSGFQDQLKKLSKQLGMYSCFSPSVNLLVSQYGNAILSKYPIVKKEITFMRGTKERRSILMAKIQIDEAVVTVINTHLGKSTNERKKQVPILLNTLNQYGQPSILAGDFNMEMADSLMKPFNFHWQKIELQENHPTFKNGKEIDHIFVNMSTESASAWVQHSDASDHHPVIAHIQWS</sequence>
<dbReference type="GO" id="GO:0006506">
    <property type="term" value="P:GPI anchor biosynthetic process"/>
    <property type="evidence" value="ECO:0007669"/>
    <property type="project" value="TreeGrafter"/>
</dbReference>
<dbReference type="PANTHER" id="PTHR14859:SF1">
    <property type="entry name" value="PGAP2-INTERACTING PROTEIN"/>
    <property type="match status" value="1"/>
</dbReference>
<dbReference type="Gene3D" id="3.60.10.10">
    <property type="entry name" value="Endonuclease/exonuclease/phosphatase"/>
    <property type="match status" value="1"/>
</dbReference>
<dbReference type="Proteomes" id="UP000266552">
    <property type="component" value="Chromosome"/>
</dbReference>